<keyword evidence="4" id="KW-0001">2Fe-2S</keyword>
<reference evidence="18" key="1">
    <citation type="submission" date="2020-05" db="EMBL/GenBank/DDBJ databases">
        <authorList>
            <person name="Chiriac C."/>
            <person name="Salcher M."/>
            <person name="Ghai R."/>
            <person name="Kavagutti S V."/>
        </authorList>
    </citation>
    <scope>NUCLEOTIDE SEQUENCE</scope>
</reference>
<comment type="cofactor">
    <cofactor evidence="1">
        <name>[4Fe-4S] cluster</name>
        <dbReference type="ChEBI" id="CHEBI:49883"/>
    </cofactor>
</comment>
<evidence type="ECO:0000256" key="2">
    <source>
        <dbReference type="ARBA" id="ARBA00005404"/>
    </source>
</evidence>
<evidence type="ECO:0000313" key="16">
    <source>
        <dbReference type="EMBL" id="CAB4621917.1"/>
    </source>
</evidence>
<evidence type="ECO:0000256" key="11">
    <source>
        <dbReference type="ARBA" id="ARBA00034078"/>
    </source>
</evidence>
<dbReference type="SMART" id="SM00929">
    <property type="entry name" value="NADH-G_4Fe-4S_3"/>
    <property type="match status" value="1"/>
</dbReference>
<dbReference type="GO" id="GO:0016020">
    <property type="term" value="C:membrane"/>
    <property type="evidence" value="ECO:0007669"/>
    <property type="project" value="InterPro"/>
</dbReference>
<dbReference type="Gene3D" id="3.30.70.20">
    <property type="match status" value="1"/>
</dbReference>
<name>A0A6J7MCS8_9ZZZZ</name>
<feature type="domain" description="2Fe-2S ferredoxin-type" evidence="12">
    <location>
        <begin position="10"/>
        <end position="90"/>
    </location>
</feature>
<dbReference type="InterPro" id="IPR006656">
    <property type="entry name" value="Mopterin_OxRdtase"/>
</dbReference>
<keyword evidence="9" id="KW-0411">Iron-sulfur</keyword>
<evidence type="ECO:0000256" key="5">
    <source>
        <dbReference type="ARBA" id="ARBA00022719"/>
    </source>
</evidence>
<dbReference type="Gene3D" id="2.20.25.90">
    <property type="entry name" value="ADC-like domains"/>
    <property type="match status" value="1"/>
</dbReference>
<accession>A0A6J7MCS8</accession>
<dbReference type="AlphaFoldDB" id="A0A6J7MCS8"/>
<keyword evidence="7" id="KW-1278">Translocase</keyword>
<evidence type="ECO:0000256" key="9">
    <source>
        <dbReference type="ARBA" id="ARBA00023014"/>
    </source>
</evidence>
<dbReference type="InterPro" id="IPR036010">
    <property type="entry name" value="2Fe-2S_ferredoxin-like_sf"/>
</dbReference>
<dbReference type="EMBL" id="CAFBOK010000050">
    <property type="protein sequence ID" value="CAB4978586.1"/>
    <property type="molecule type" value="Genomic_DNA"/>
</dbReference>
<proteinExistence type="inferred from homology"/>
<dbReference type="GO" id="GO:0051537">
    <property type="term" value="F:2 iron, 2 sulfur cluster binding"/>
    <property type="evidence" value="ECO:0007669"/>
    <property type="project" value="UniProtKB-KW"/>
</dbReference>
<evidence type="ECO:0000259" key="13">
    <source>
        <dbReference type="PROSITE" id="PS51669"/>
    </source>
</evidence>
<dbReference type="SMART" id="SM00926">
    <property type="entry name" value="Molybdop_Fe4S4"/>
    <property type="match status" value="1"/>
</dbReference>
<dbReference type="Pfam" id="PF00384">
    <property type="entry name" value="Molybdopterin"/>
    <property type="match status" value="1"/>
</dbReference>
<dbReference type="PANTHER" id="PTHR43105:SF12">
    <property type="entry name" value="NADH-QUINONE OXIDOREDUCTASE SUBUNIT G"/>
    <property type="match status" value="1"/>
</dbReference>
<dbReference type="GO" id="GO:0042773">
    <property type="term" value="P:ATP synthesis coupled electron transport"/>
    <property type="evidence" value="ECO:0007669"/>
    <property type="project" value="InterPro"/>
</dbReference>
<keyword evidence="8" id="KW-0408">Iron</keyword>
<dbReference type="GO" id="GO:0003954">
    <property type="term" value="F:NADH dehydrogenase activity"/>
    <property type="evidence" value="ECO:0007669"/>
    <property type="project" value="TreeGrafter"/>
</dbReference>
<evidence type="ECO:0000313" key="17">
    <source>
        <dbReference type="EMBL" id="CAB4722966.1"/>
    </source>
</evidence>
<evidence type="ECO:0000256" key="8">
    <source>
        <dbReference type="ARBA" id="ARBA00023004"/>
    </source>
</evidence>
<dbReference type="InterPro" id="IPR006657">
    <property type="entry name" value="MoPterin_dinucl-bd_dom"/>
</dbReference>
<feature type="domain" description="4Fe-4S Mo/W bis-MGD-type" evidence="13">
    <location>
        <begin position="228"/>
        <end position="284"/>
    </location>
</feature>
<evidence type="ECO:0000256" key="10">
    <source>
        <dbReference type="ARBA" id="ARBA00023027"/>
    </source>
</evidence>
<dbReference type="GO" id="GO:0008137">
    <property type="term" value="F:NADH dehydrogenase (ubiquinone) activity"/>
    <property type="evidence" value="ECO:0007669"/>
    <property type="project" value="InterPro"/>
</dbReference>
<evidence type="ECO:0000313" key="18">
    <source>
        <dbReference type="EMBL" id="CAB4978586.1"/>
    </source>
</evidence>
<dbReference type="GO" id="GO:0048038">
    <property type="term" value="F:quinone binding"/>
    <property type="evidence" value="ECO:0007669"/>
    <property type="project" value="UniProtKB-KW"/>
</dbReference>
<feature type="domain" description="4Fe-4S His(Cys)3-ligated-type" evidence="14">
    <location>
        <begin position="90"/>
        <end position="129"/>
    </location>
</feature>
<keyword evidence="3" id="KW-0004">4Fe-4S</keyword>
<dbReference type="InterPro" id="IPR001041">
    <property type="entry name" value="2Fe-2S_ferredoxin-type"/>
</dbReference>
<dbReference type="InterPro" id="IPR006963">
    <property type="entry name" value="Mopterin_OxRdtase_4Fe-4S_dom"/>
</dbReference>
<dbReference type="Pfam" id="PF10588">
    <property type="entry name" value="NADH-G_4Fe-4S_3"/>
    <property type="match status" value="1"/>
</dbReference>
<dbReference type="Gene3D" id="2.40.40.20">
    <property type="match status" value="1"/>
</dbReference>
<dbReference type="NCBIfam" id="TIGR01973">
    <property type="entry name" value="NuoG"/>
    <property type="match status" value="1"/>
</dbReference>
<organism evidence="18">
    <name type="scientific">freshwater metagenome</name>
    <dbReference type="NCBI Taxonomy" id="449393"/>
    <lineage>
        <taxon>unclassified sequences</taxon>
        <taxon>metagenomes</taxon>
        <taxon>ecological metagenomes</taxon>
    </lineage>
</organism>
<dbReference type="Pfam" id="PF01568">
    <property type="entry name" value="Molydop_binding"/>
    <property type="match status" value="1"/>
</dbReference>
<evidence type="ECO:0000256" key="6">
    <source>
        <dbReference type="ARBA" id="ARBA00022723"/>
    </source>
</evidence>
<keyword evidence="6" id="KW-0479">Metal-binding</keyword>
<dbReference type="InterPro" id="IPR009010">
    <property type="entry name" value="Asp_de-COase-like_dom_sf"/>
</dbReference>
<dbReference type="InterPro" id="IPR050123">
    <property type="entry name" value="Prok_molybdopt-oxidoreductase"/>
</dbReference>
<dbReference type="SUPFAM" id="SSF50692">
    <property type="entry name" value="ADC-like"/>
    <property type="match status" value="1"/>
</dbReference>
<dbReference type="FunFam" id="3.10.20.740:FF:000001">
    <property type="entry name" value="NADH-quinone oxidoreductase subunit G"/>
    <property type="match status" value="1"/>
</dbReference>
<dbReference type="InterPro" id="IPR054351">
    <property type="entry name" value="NADH_UbQ_OxRdtase_ferredoxin"/>
</dbReference>
<comment type="cofactor">
    <cofactor evidence="11">
        <name>[2Fe-2S] cluster</name>
        <dbReference type="ChEBI" id="CHEBI:190135"/>
    </cofactor>
</comment>
<evidence type="ECO:0000256" key="3">
    <source>
        <dbReference type="ARBA" id="ARBA00022485"/>
    </source>
</evidence>
<comment type="similarity">
    <text evidence="2">Belongs to the complex I 75 kDa subunit family.</text>
</comment>
<dbReference type="PROSITE" id="PS51085">
    <property type="entry name" value="2FE2S_FER_2"/>
    <property type="match status" value="1"/>
</dbReference>
<keyword evidence="5" id="KW-0874">Quinone</keyword>
<dbReference type="Pfam" id="PF22117">
    <property type="entry name" value="Fer4_Nqo3"/>
    <property type="match status" value="1"/>
</dbReference>
<dbReference type="CDD" id="cd00207">
    <property type="entry name" value="fer2"/>
    <property type="match status" value="1"/>
</dbReference>
<evidence type="ECO:0000313" key="15">
    <source>
        <dbReference type="EMBL" id="CAB4372982.1"/>
    </source>
</evidence>
<dbReference type="EMBL" id="CAEZVC010000043">
    <property type="protein sequence ID" value="CAB4621917.1"/>
    <property type="molecule type" value="Genomic_DNA"/>
</dbReference>
<dbReference type="Gene3D" id="3.40.228.10">
    <property type="entry name" value="Dimethylsulfoxide Reductase, domain 2"/>
    <property type="match status" value="1"/>
</dbReference>
<keyword evidence="10" id="KW-0520">NAD</keyword>
<dbReference type="PROSITE" id="PS00642">
    <property type="entry name" value="COMPLEX1_75K_2"/>
    <property type="match status" value="1"/>
</dbReference>
<dbReference type="SUPFAM" id="SSF54862">
    <property type="entry name" value="4Fe-4S ferredoxins"/>
    <property type="match status" value="1"/>
</dbReference>
<dbReference type="EMBL" id="CAEZXY010000128">
    <property type="protein sequence ID" value="CAB4722966.1"/>
    <property type="molecule type" value="Genomic_DNA"/>
</dbReference>
<sequence>MADSDVTAIDGVAVEINGVEVIARKGELLIDAAERTGTYIPRFCYHERMKPVGMCRMCLVEVDTGRGPALQPSCMIECTPGMKADTESAVTKKAQDGVLEFLLANHPLDCPVCDKGGECPLQDQTMAYGPGESRFIEEKRHNEKPIPISDLVLLDRERCILCDRCTRFAKDVAGDPLIHFIHRGNNTEVNTFPDEPFASYFSGNTVQICPVGALTASTYRFKARPWDLETTESTCQTCSVGCRISIDSSRDQVQRFAGVDIDPVNWGWLCDKGRFSSQVVTSDARLSEPLVRDGSNLVAAKWSDALNRFASALGNASSAQSIGVIGGSRLTNEDAYAWSKLFKGVLATDNVDAQLGDGLPAHAVLGLPAATIDEVCAPGGTVLLLGPDVKEELPVLFLRLRHAAVEDRVTLVEVSPRSSGLTSLTKASIHPRPGETADVVAALVGSAAIDREIAGISIADLEAARNLLNAATGPITVVLGRASLAESASVTVAAASAVLAARPDTTFLSALRRSNVRGALDMGLAPGLLPGRVTLDDAREWYSEIWPALPVTEGLDTEGILRAAADGRIDVLVLLGADPLSDFPDADLAERGLTGARTVLAVDTALNASSKRADVVLAAAGFAEKAGTTTNIEGRVSTLSQRVTPPGTARADWMLAAEVSSRLGTDLGFENFTDVLAEISAVAPAYLALDQAIAEGSPDGILLPLDVVVIIDEDDDDIVIVDETVTVSEDGTSVDVTADVTADVAEDALEVAGDTEGLIELIADDSDVAGSLPPFVQFAPVTNIATPPVDSYGFRLVATRKLYDQGTLVQSAPALAPLAPGSTVSLNPWEFDRLGVAEGGRAVVRTAKASVKVVVRSDAGVPRGVAAMIVNQAEGRVSDLVSVDELVAEVRIETAS</sequence>
<evidence type="ECO:0000259" key="12">
    <source>
        <dbReference type="PROSITE" id="PS51085"/>
    </source>
</evidence>
<dbReference type="PROSITE" id="PS51839">
    <property type="entry name" value="4FE4S_HC3"/>
    <property type="match status" value="1"/>
</dbReference>
<dbReference type="Pfam" id="PF04879">
    <property type="entry name" value="Molybdop_Fe4S4"/>
    <property type="match status" value="1"/>
</dbReference>
<evidence type="ECO:0000256" key="4">
    <source>
        <dbReference type="ARBA" id="ARBA00022714"/>
    </source>
</evidence>
<dbReference type="PANTHER" id="PTHR43105">
    <property type="entry name" value="RESPIRATORY NITRATE REDUCTASE"/>
    <property type="match status" value="1"/>
</dbReference>
<evidence type="ECO:0000259" key="14">
    <source>
        <dbReference type="PROSITE" id="PS51839"/>
    </source>
</evidence>
<evidence type="ECO:0000256" key="7">
    <source>
        <dbReference type="ARBA" id="ARBA00022967"/>
    </source>
</evidence>
<dbReference type="GO" id="GO:0046872">
    <property type="term" value="F:metal ion binding"/>
    <property type="evidence" value="ECO:0007669"/>
    <property type="project" value="UniProtKB-KW"/>
</dbReference>
<dbReference type="EMBL" id="CAEUNJ010000140">
    <property type="protein sequence ID" value="CAB4372982.1"/>
    <property type="molecule type" value="Genomic_DNA"/>
</dbReference>
<evidence type="ECO:0000256" key="1">
    <source>
        <dbReference type="ARBA" id="ARBA00001966"/>
    </source>
</evidence>
<dbReference type="Gene3D" id="3.10.20.740">
    <property type="match status" value="1"/>
</dbReference>
<dbReference type="GO" id="GO:0051539">
    <property type="term" value="F:4 iron, 4 sulfur cluster binding"/>
    <property type="evidence" value="ECO:0007669"/>
    <property type="project" value="UniProtKB-KW"/>
</dbReference>
<dbReference type="PROSITE" id="PS00643">
    <property type="entry name" value="COMPLEX1_75K_3"/>
    <property type="match status" value="1"/>
</dbReference>
<dbReference type="InterPro" id="IPR000283">
    <property type="entry name" value="NADH_UbQ_OxRdtase_75kDa_su_CS"/>
</dbReference>
<dbReference type="InterPro" id="IPR010228">
    <property type="entry name" value="NADH_UbQ_OxRdtase_Gsu"/>
</dbReference>
<dbReference type="SUPFAM" id="SSF53706">
    <property type="entry name" value="Formate dehydrogenase/DMSO reductase, domains 1-3"/>
    <property type="match status" value="1"/>
</dbReference>
<dbReference type="PROSITE" id="PS51669">
    <property type="entry name" value="4FE4S_MOW_BIS_MGD"/>
    <property type="match status" value="1"/>
</dbReference>
<dbReference type="FunFam" id="3.30.70.20:FF:000016">
    <property type="entry name" value="NADH-quinone oxidoreductase"/>
    <property type="match status" value="1"/>
</dbReference>
<dbReference type="PROSITE" id="PS00641">
    <property type="entry name" value="COMPLEX1_75K_1"/>
    <property type="match status" value="1"/>
</dbReference>
<gene>
    <name evidence="16" type="ORF">UFOPK1906_00845</name>
    <name evidence="17" type="ORF">UFOPK2624_01846</name>
    <name evidence="18" type="ORF">UFOPK3927_00577</name>
    <name evidence="15" type="ORF">UFOPK4201_02035</name>
</gene>
<dbReference type="GO" id="GO:0043546">
    <property type="term" value="F:molybdopterin cofactor binding"/>
    <property type="evidence" value="ECO:0007669"/>
    <property type="project" value="InterPro"/>
</dbReference>
<protein>
    <submittedName>
        <fullName evidence="18">Unannotated protein</fullName>
    </submittedName>
</protein>
<dbReference type="Pfam" id="PF13510">
    <property type="entry name" value="Fer2_4"/>
    <property type="match status" value="1"/>
</dbReference>
<dbReference type="Gene3D" id="3.40.50.740">
    <property type="match status" value="2"/>
</dbReference>
<dbReference type="SUPFAM" id="SSF54292">
    <property type="entry name" value="2Fe-2S ferredoxin-like"/>
    <property type="match status" value="1"/>
</dbReference>
<dbReference type="InterPro" id="IPR019574">
    <property type="entry name" value="NADH_UbQ_OxRdtase_Gsu_4Fe4S-bd"/>
</dbReference>